<evidence type="ECO:0000256" key="1">
    <source>
        <dbReference type="ARBA" id="ARBA00009437"/>
    </source>
</evidence>
<dbReference type="InterPro" id="IPR036390">
    <property type="entry name" value="WH_DNA-bd_sf"/>
</dbReference>
<reference evidence="6 7" key="1">
    <citation type="journal article" date="2013" name="Genome Announc.">
        <title>Complete Genome Sequence of the Carbazole Degrader Pseudomonas resinovorans Strain CA10 (NBRC 106553).</title>
        <authorList>
            <person name="Shintani M."/>
            <person name="Hosoyama A."/>
            <person name="Ohji S."/>
            <person name="Tsuchikane K."/>
            <person name="Takarada H."/>
            <person name="Yamazoe A."/>
            <person name="Fujita N."/>
            <person name="Nojiri H."/>
        </authorList>
    </citation>
    <scope>NUCLEOTIDE SEQUENCE [LARGE SCALE GENOMIC DNA]</scope>
    <source>
        <strain evidence="6 7">NBRC 106553</strain>
    </source>
</reference>
<dbReference type="PRINTS" id="PR00039">
    <property type="entry name" value="HTHLYSR"/>
</dbReference>
<gene>
    <name evidence="6" type="ORF">PCA10_52170</name>
</gene>
<dbReference type="EMBL" id="AP013068">
    <property type="protein sequence ID" value="BAN50949.1"/>
    <property type="molecule type" value="Genomic_DNA"/>
</dbReference>
<dbReference type="PANTHER" id="PTHR30419">
    <property type="entry name" value="HTH-TYPE TRANSCRIPTIONAL REGULATOR YBHD"/>
    <property type="match status" value="1"/>
</dbReference>
<feature type="domain" description="HTH lysR-type" evidence="5">
    <location>
        <begin position="6"/>
        <end position="64"/>
    </location>
</feature>
<dbReference type="InterPro" id="IPR000847">
    <property type="entry name" value="LysR_HTH_N"/>
</dbReference>
<dbReference type="Proteomes" id="UP000015503">
    <property type="component" value="Chromosome"/>
</dbReference>
<dbReference type="HOGENOM" id="CLU_039613_35_0_6"/>
<dbReference type="GO" id="GO:0003700">
    <property type="term" value="F:DNA-binding transcription factor activity"/>
    <property type="evidence" value="ECO:0007669"/>
    <property type="project" value="InterPro"/>
</dbReference>
<dbReference type="InterPro" id="IPR005119">
    <property type="entry name" value="LysR_subst-bd"/>
</dbReference>
<dbReference type="FunFam" id="1.10.10.10:FF:000001">
    <property type="entry name" value="LysR family transcriptional regulator"/>
    <property type="match status" value="1"/>
</dbReference>
<evidence type="ECO:0000256" key="4">
    <source>
        <dbReference type="ARBA" id="ARBA00023163"/>
    </source>
</evidence>
<keyword evidence="3" id="KW-0238">DNA-binding</keyword>
<dbReference type="PROSITE" id="PS50931">
    <property type="entry name" value="HTH_LYSR"/>
    <property type="match status" value="1"/>
</dbReference>
<evidence type="ECO:0000256" key="2">
    <source>
        <dbReference type="ARBA" id="ARBA00023015"/>
    </source>
</evidence>
<dbReference type="STRING" id="1245471.PCA10_52170"/>
<evidence type="ECO:0000313" key="7">
    <source>
        <dbReference type="Proteomes" id="UP000015503"/>
    </source>
</evidence>
<dbReference type="SUPFAM" id="SSF53850">
    <property type="entry name" value="Periplasmic binding protein-like II"/>
    <property type="match status" value="1"/>
</dbReference>
<dbReference type="InterPro" id="IPR050950">
    <property type="entry name" value="HTH-type_LysR_regulators"/>
</dbReference>
<evidence type="ECO:0000256" key="3">
    <source>
        <dbReference type="ARBA" id="ARBA00023125"/>
    </source>
</evidence>
<comment type="similarity">
    <text evidence="1">Belongs to the LysR transcriptional regulatory family.</text>
</comment>
<dbReference type="Pfam" id="PF00126">
    <property type="entry name" value="HTH_1"/>
    <property type="match status" value="1"/>
</dbReference>
<dbReference type="CDD" id="cd05466">
    <property type="entry name" value="PBP2_LTTR_substrate"/>
    <property type="match status" value="1"/>
</dbReference>
<keyword evidence="7" id="KW-1185">Reference proteome</keyword>
<keyword evidence="2" id="KW-0805">Transcription regulation</keyword>
<dbReference type="InterPro" id="IPR036388">
    <property type="entry name" value="WH-like_DNA-bd_sf"/>
</dbReference>
<dbReference type="AlphaFoldDB" id="S6BPK1"/>
<dbReference type="Gene3D" id="1.10.10.10">
    <property type="entry name" value="Winged helix-like DNA-binding domain superfamily/Winged helix DNA-binding domain"/>
    <property type="match status" value="1"/>
</dbReference>
<accession>S6BPK1</accession>
<dbReference type="Gene3D" id="3.40.190.290">
    <property type="match status" value="1"/>
</dbReference>
<dbReference type="eggNOG" id="COG0583">
    <property type="taxonomic scope" value="Bacteria"/>
</dbReference>
<dbReference type="GO" id="GO:0003677">
    <property type="term" value="F:DNA binding"/>
    <property type="evidence" value="ECO:0007669"/>
    <property type="project" value="UniProtKB-KW"/>
</dbReference>
<organism evidence="6 7">
    <name type="scientific">Metapseudomonas resinovorans NBRC 106553</name>
    <dbReference type="NCBI Taxonomy" id="1245471"/>
    <lineage>
        <taxon>Bacteria</taxon>
        <taxon>Pseudomonadati</taxon>
        <taxon>Pseudomonadota</taxon>
        <taxon>Gammaproteobacteria</taxon>
        <taxon>Pseudomonadales</taxon>
        <taxon>Pseudomonadaceae</taxon>
        <taxon>Metapseudomonas</taxon>
    </lineage>
</organism>
<evidence type="ECO:0000313" key="6">
    <source>
        <dbReference type="EMBL" id="BAN50949.1"/>
    </source>
</evidence>
<dbReference type="PATRIC" id="fig|1245471.3.peg.5295"/>
<dbReference type="SUPFAM" id="SSF46785">
    <property type="entry name" value="Winged helix' DNA-binding domain"/>
    <property type="match status" value="1"/>
</dbReference>
<dbReference type="Pfam" id="PF03466">
    <property type="entry name" value="LysR_substrate"/>
    <property type="match status" value="1"/>
</dbReference>
<dbReference type="PANTHER" id="PTHR30419:SF30">
    <property type="entry name" value="LYSR FAMILY TRANSCRIPTIONAL REGULATOR"/>
    <property type="match status" value="1"/>
</dbReference>
<sequence>MPAMQWNLEQIRLFVGVAEGQSFSAVARRLRRAQSAVSSAIALLEEDLGVQLFERSSGRQPRLTLAGAALLEEAREVLRQCQRLDGRALGLARGEEARLRLALDEAMPYQPVLASLEALGTAFPMLEVQLASSAQGEVARKLLERRADLGLLFHHEQMPDALERQRLGTIEMVTVCGASHPLARRAFAERRELARYRQILMSPQDSHYPGGEQFGPQVWRADSFYVMAELLMRGLGWAWLPRHVAQYPAYQGQLVELRSDWTPPSLVVELVCRRDEVPGPAALWLGDSLAEHLQAMG</sequence>
<name>S6BPK1_METRE</name>
<dbReference type="GO" id="GO:0005829">
    <property type="term" value="C:cytosol"/>
    <property type="evidence" value="ECO:0007669"/>
    <property type="project" value="TreeGrafter"/>
</dbReference>
<proteinExistence type="inferred from homology"/>
<protein>
    <submittedName>
        <fullName evidence="6">Putative LysR family transcriptional regulator</fullName>
    </submittedName>
</protein>
<keyword evidence="4" id="KW-0804">Transcription</keyword>
<evidence type="ECO:0000259" key="5">
    <source>
        <dbReference type="PROSITE" id="PS50931"/>
    </source>
</evidence>
<dbReference type="KEGG" id="pre:PCA10_52170"/>